<dbReference type="AlphaFoldDB" id="A0AAV4A948"/>
<accession>A0AAV4A948</accession>
<feature type="region of interest" description="Disordered" evidence="1">
    <location>
        <begin position="1"/>
        <end position="59"/>
    </location>
</feature>
<reference evidence="2 3" key="1">
    <citation type="journal article" date="2021" name="Elife">
        <title>Chloroplast acquisition without the gene transfer in kleptoplastic sea slugs, Plakobranchus ocellatus.</title>
        <authorList>
            <person name="Maeda T."/>
            <person name="Takahashi S."/>
            <person name="Yoshida T."/>
            <person name="Shimamura S."/>
            <person name="Takaki Y."/>
            <person name="Nagai Y."/>
            <person name="Toyoda A."/>
            <person name="Suzuki Y."/>
            <person name="Arimoto A."/>
            <person name="Ishii H."/>
            <person name="Satoh N."/>
            <person name="Nishiyama T."/>
            <person name="Hasebe M."/>
            <person name="Maruyama T."/>
            <person name="Minagawa J."/>
            <person name="Obokata J."/>
            <person name="Shigenobu S."/>
        </authorList>
    </citation>
    <scope>NUCLEOTIDE SEQUENCE [LARGE SCALE GENOMIC DNA]</scope>
</reference>
<organism evidence="2 3">
    <name type="scientific">Plakobranchus ocellatus</name>
    <dbReference type="NCBI Taxonomy" id="259542"/>
    <lineage>
        <taxon>Eukaryota</taxon>
        <taxon>Metazoa</taxon>
        <taxon>Spiralia</taxon>
        <taxon>Lophotrochozoa</taxon>
        <taxon>Mollusca</taxon>
        <taxon>Gastropoda</taxon>
        <taxon>Heterobranchia</taxon>
        <taxon>Euthyneura</taxon>
        <taxon>Panpulmonata</taxon>
        <taxon>Sacoglossa</taxon>
        <taxon>Placobranchoidea</taxon>
        <taxon>Plakobranchidae</taxon>
        <taxon>Plakobranchus</taxon>
    </lineage>
</organism>
<proteinExistence type="predicted"/>
<evidence type="ECO:0000256" key="1">
    <source>
        <dbReference type="SAM" id="MobiDB-lite"/>
    </source>
</evidence>
<name>A0AAV4A948_9GAST</name>
<keyword evidence="3" id="KW-1185">Reference proteome</keyword>
<protein>
    <submittedName>
        <fullName evidence="2">Uncharacterized protein</fullName>
    </submittedName>
</protein>
<sequence length="102" mass="11435">MEGGQERGERERHPGDGGRLEQAEAKEKVMETNAEEKRGVRRRRKRPPGPSSQSYWGLGCMKERRSERRAQAEPFVSSQSSGAARCGAVRMFVCARCLARAL</sequence>
<feature type="compositionally biased region" description="Basic and acidic residues" evidence="1">
    <location>
        <begin position="1"/>
        <end position="38"/>
    </location>
</feature>
<evidence type="ECO:0000313" key="2">
    <source>
        <dbReference type="EMBL" id="GFO04806.1"/>
    </source>
</evidence>
<evidence type="ECO:0000313" key="3">
    <source>
        <dbReference type="Proteomes" id="UP000735302"/>
    </source>
</evidence>
<gene>
    <name evidence="2" type="ORF">PoB_003131100</name>
</gene>
<comment type="caution">
    <text evidence="2">The sequence shown here is derived from an EMBL/GenBank/DDBJ whole genome shotgun (WGS) entry which is preliminary data.</text>
</comment>
<dbReference type="Proteomes" id="UP000735302">
    <property type="component" value="Unassembled WGS sequence"/>
</dbReference>
<dbReference type="EMBL" id="BLXT01003741">
    <property type="protein sequence ID" value="GFO04806.1"/>
    <property type="molecule type" value="Genomic_DNA"/>
</dbReference>